<sequence>MTLSMLEDWARESVRNWSGPRMTLAYAEGRLRMVRECGYIRFRVYDNGGHGNLRQSMVATIAQNYGVDTSAFSEDFLICRHGWDLSGPAGRVARAAVELPAVLAAAEHTATIVMRLFGRWVRDSAHGQEYARYNDVGPMKRQWRRRLLEELARLIGPDGAPAALPLPDWSTDWRVEPATLATCATGVFNLHPTRNVPGAITMIERATIWTPSDASA</sequence>
<dbReference type="AlphaFoldDB" id="A0A1T3NJ58"/>
<dbReference type="OrthoDB" id="10020264at2"/>
<comment type="caution">
    <text evidence="1">The sequence shown here is derived from an EMBL/GenBank/DDBJ whole genome shotgun (WGS) entry which is preliminary data.</text>
</comment>
<proteinExistence type="predicted"/>
<gene>
    <name evidence="1" type="ORF">B4N89_46020</name>
</gene>
<protein>
    <submittedName>
        <fullName evidence="1">Uncharacterized protein</fullName>
    </submittedName>
</protein>
<dbReference type="EMBL" id="MWQN01000005">
    <property type="protein sequence ID" value="OPC76832.1"/>
    <property type="molecule type" value="Genomic_DNA"/>
</dbReference>
<accession>A0A1T3NJ58</accession>
<evidence type="ECO:0000313" key="2">
    <source>
        <dbReference type="Proteomes" id="UP000190037"/>
    </source>
</evidence>
<dbReference type="RefSeq" id="WP_143658407.1">
    <property type="nucleotide sequence ID" value="NZ_MWQN01000005.1"/>
</dbReference>
<name>A0A1T3NJ58_9ACTN</name>
<dbReference type="Proteomes" id="UP000190037">
    <property type="component" value="Unassembled WGS sequence"/>
</dbReference>
<organism evidence="1 2">
    <name type="scientific">Embleya scabrispora</name>
    <dbReference type="NCBI Taxonomy" id="159449"/>
    <lineage>
        <taxon>Bacteria</taxon>
        <taxon>Bacillati</taxon>
        <taxon>Actinomycetota</taxon>
        <taxon>Actinomycetes</taxon>
        <taxon>Kitasatosporales</taxon>
        <taxon>Streptomycetaceae</taxon>
        <taxon>Embleya</taxon>
    </lineage>
</organism>
<reference evidence="1 2" key="1">
    <citation type="submission" date="2017-03" db="EMBL/GenBank/DDBJ databases">
        <title>Draft genome sequence of Streptomyces scabrisporus NF3, endophyte isolated from Amphipterygium adstringens.</title>
        <authorList>
            <person name="Vazquez M."/>
            <person name="Ceapa C.D."/>
            <person name="Rodriguez Luna D."/>
            <person name="Sanchez Esquivel S."/>
        </authorList>
    </citation>
    <scope>NUCLEOTIDE SEQUENCE [LARGE SCALE GENOMIC DNA]</scope>
    <source>
        <strain evidence="1 2">NF3</strain>
    </source>
</reference>
<evidence type="ECO:0000313" key="1">
    <source>
        <dbReference type="EMBL" id="OPC76832.1"/>
    </source>
</evidence>
<keyword evidence="2" id="KW-1185">Reference proteome</keyword>